<name>A0A2P2E9D9_9PROT</name>
<organism evidence="2 3">
    <name type="scientific">Candidatus Phycosocius bacilliformis</name>
    <dbReference type="NCBI Taxonomy" id="1445552"/>
    <lineage>
        <taxon>Bacteria</taxon>
        <taxon>Pseudomonadati</taxon>
        <taxon>Pseudomonadota</taxon>
        <taxon>Alphaproteobacteria</taxon>
        <taxon>Caulobacterales</taxon>
        <taxon>Caulobacterales incertae sedis</taxon>
        <taxon>Candidatus Phycosocius</taxon>
    </lineage>
</organism>
<feature type="chain" id="PRO_5015182318" description="Lipoprotein" evidence="1">
    <location>
        <begin position="21"/>
        <end position="129"/>
    </location>
</feature>
<feature type="signal peptide" evidence="1">
    <location>
        <begin position="1"/>
        <end position="20"/>
    </location>
</feature>
<dbReference type="AlphaFoldDB" id="A0A2P2E9D9"/>
<dbReference type="OrthoDB" id="9797755at2"/>
<dbReference type="Proteomes" id="UP000245086">
    <property type="component" value="Unassembled WGS sequence"/>
</dbReference>
<evidence type="ECO:0000313" key="3">
    <source>
        <dbReference type="Proteomes" id="UP000245086"/>
    </source>
</evidence>
<protein>
    <recommendedName>
        <fullName evidence="4">Lipoprotein</fullName>
    </recommendedName>
</protein>
<evidence type="ECO:0008006" key="4">
    <source>
        <dbReference type="Google" id="ProtNLM"/>
    </source>
</evidence>
<sequence>MKKQTLAIALTLLATACATAKESGIRDPQRFRAIAETTRLTSTQAPEKVARCFEDQAALLPMTRFIKDEATNTTTYRLRGYGYTFEEIDFVARADGGAEITTFLAPGVNAKWRADFEAGRLAVLRSCAA</sequence>
<comment type="caution">
    <text evidence="2">The sequence shown here is derived from an EMBL/GenBank/DDBJ whole genome shotgun (WGS) entry which is preliminary data.</text>
</comment>
<keyword evidence="3" id="KW-1185">Reference proteome</keyword>
<reference evidence="2 3" key="1">
    <citation type="journal article" date="2018" name="Genome Announc.">
        <title>Draft Genome Sequence of "Candidatus Phycosocius bacilliformis," an Alphaproteobacterial Ectosymbiont of the Hydrocarbon-Producing Green Alga Botryococcus braunii.</title>
        <authorList>
            <person name="Tanabe Y."/>
            <person name="Yamaguchi H."/>
            <person name="Watanabe M.M."/>
        </authorList>
    </citation>
    <scope>NUCLEOTIDE SEQUENCE [LARGE SCALE GENOMIC DNA]</scope>
    <source>
        <strain evidence="2 3">BOTRYCO-2</strain>
    </source>
</reference>
<keyword evidence="1" id="KW-0732">Signal</keyword>
<accession>A0A2P2E9D9</accession>
<dbReference type="PROSITE" id="PS51257">
    <property type="entry name" value="PROKAR_LIPOPROTEIN"/>
    <property type="match status" value="1"/>
</dbReference>
<evidence type="ECO:0000313" key="2">
    <source>
        <dbReference type="EMBL" id="GBF57679.1"/>
    </source>
</evidence>
<dbReference type="RefSeq" id="WP_108984545.1">
    <property type="nucleotide sequence ID" value="NZ_BFBR01000003.1"/>
</dbReference>
<proteinExistence type="predicted"/>
<evidence type="ECO:0000256" key="1">
    <source>
        <dbReference type="SAM" id="SignalP"/>
    </source>
</evidence>
<gene>
    <name evidence="2" type="ORF">PbB2_01348</name>
</gene>
<dbReference type="EMBL" id="BFBR01000003">
    <property type="protein sequence ID" value="GBF57679.1"/>
    <property type="molecule type" value="Genomic_DNA"/>
</dbReference>